<sequence length="147" mass="16336">MKRTAVIGFAAFYLMLTTGMFVCIVHCLARDVFKVVANAAQHQSHSKPNMAIAHLGKQQDHHKKEPCTSGKDCKCCDQHGSYVVKENIKPSLDPVKFQLTALKPSSIYQLSVFQTNYHLATNLWTDSHAPPGPAGITYLIQIRTLLI</sequence>
<dbReference type="AlphaFoldDB" id="A0A1S9PM00"/>
<reference evidence="1 2" key="1">
    <citation type="submission" date="2016-07" db="EMBL/GenBank/DDBJ databases">
        <title>Genomic analysis of zinc-resistant bacterium Mucilaginibacter pedocola TBZ30.</title>
        <authorList>
            <person name="Huang J."/>
            <person name="Tang J."/>
        </authorList>
    </citation>
    <scope>NUCLEOTIDE SEQUENCE [LARGE SCALE GENOMIC DNA]</scope>
    <source>
        <strain evidence="1 2">TBZ30</strain>
    </source>
</reference>
<dbReference type="OrthoDB" id="798836at2"/>
<dbReference type="Proteomes" id="UP000189739">
    <property type="component" value="Unassembled WGS sequence"/>
</dbReference>
<comment type="caution">
    <text evidence="1">The sequence shown here is derived from an EMBL/GenBank/DDBJ whole genome shotgun (WGS) entry which is preliminary data.</text>
</comment>
<dbReference type="InterPro" id="IPR058512">
    <property type="entry name" value="DUF8199"/>
</dbReference>
<evidence type="ECO:0000313" key="2">
    <source>
        <dbReference type="Proteomes" id="UP000189739"/>
    </source>
</evidence>
<dbReference type="Pfam" id="PF26622">
    <property type="entry name" value="DUF8199"/>
    <property type="match status" value="1"/>
</dbReference>
<dbReference type="STRING" id="1792845.BC343_02700"/>
<dbReference type="EMBL" id="MBTF01000001">
    <property type="protein sequence ID" value="OOQ61982.1"/>
    <property type="molecule type" value="Genomic_DNA"/>
</dbReference>
<proteinExistence type="predicted"/>
<keyword evidence="2" id="KW-1185">Reference proteome</keyword>
<evidence type="ECO:0000313" key="1">
    <source>
        <dbReference type="EMBL" id="OOQ61982.1"/>
    </source>
</evidence>
<name>A0A1S9PM00_9SPHI</name>
<accession>A0A1S9PM00</accession>
<organism evidence="1 2">
    <name type="scientific">Mucilaginibacter pedocola</name>
    <dbReference type="NCBI Taxonomy" id="1792845"/>
    <lineage>
        <taxon>Bacteria</taxon>
        <taxon>Pseudomonadati</taxon>
        <taxon>Bacteroidota</taxon>
        <taxon>Sphingobacteriia</taxon>
        <taxon>Sphingobacteriales</taxon>
        <taxon>Sphingobacteriaceae</taxon>
        <taxon>Mucilaginibacter</taxon>
    </lineage>
</organism>
<protein>
    <submittedName>
        <fullName evidence="1">Uncharacterized protein</fullName>
    </submittedName>
</protein>
<gene>
    <name evidence="1" type="ORF">BC343_02700</name>
</gene>
<dbReference type="RefSeq" id="WP_078346170.1">
    <property type="nucleotide sequence ID" value="NZ_MBTF01000001.1"/>
</dbReference>